<accession>A0A8T2MV90</accession>
<protein>
    <submittedName>
        <fullName evidence="2">Uncharacterized protein</fullName>
    </submittedName>
</protein>
<keyword evidence="3" id="KW-1185">Reference proteome</keyword>
<dbReference type="Proteomes" id="UP000824540">
    <property type="component" value="Unassembled WGS sequence"/>
</dbReference>
<dbReference type="AlphaFoldDB" id="A0A8T2MV90"/>
<evidence type="ECO:0000313" key="3">
    <source>
        <dbReference type="Proteomes" id="UP000824540"/>
    </source>
</evidence>
<organism evidence="2 3">
    <name type="scientific">Albula glossodonta</name>
    <name type="common">roundjaw bonefish</name>
    <dbReference type="NCBI Taxonomy" id="121402"/>
    <lineage>
        <taxon>Eukaryota</taxon>
        <taxon>Metazoa</taxon>
        <taxon>Chordata</taxon>
        <taxon>Craniata</taxon>
        <taxon>Vertebrata</taxon>
        <taxon>Euteleostomi</taxon>
        <taxon>Actinopterygii</taxon>
        <taxon>Neopterygii</taxon>
        <taxon>Teleostei</taxon>
        <taxon>Albuliformes</taxon>
        <taxon>Albulidae</taxon>
        <taxon>Albula</taxon>
    </lineage>
</organism>
<comment type="caution">
    <text evidence="2">The sequence shown here is derived from an EMBL/GenBank/DDBJ whole genome shotgun (WGS) entry which is preliminary data.</text>
</comment>
<evidence type="ECO:0000313" key="2">
    <source>
        <dbReference type="EMBL" id="KAG9331583.1"/>
    </source>
</evidence>
<sequence>MSGVQQPERRRGPYEWGYSSQRGDGGPYEWGYSSQRGDGGPYEWGYSSQRGDGGPYEWGTAREETGVHMNQYKRLFNGWLSLLVRRCASFPNNAPPGWPIGASYVIENVTRGVCLGLQGWSIKYPATARV</sequence>
<dbReference type="EMBL" id="JAFBMS010000320">
    <property type="protein sequence ID" value="KAG9331583.1"/>
    <property type="molecule type" value="Genomic_DNA"/>
</dbReference>
<reference evidence="2" key="1">
    <citation type="thesis" date="2021" institute="BYU ScholarsArchive" country="Provo, UT, USA">
        <title>Applications of and Algorithms for Genome Assembly and Genomic Analyses with an Emphasis on Marine Teleosts.</title>
        <authorList>
            <person name="Pickett B.D."/>
        </authorList>
    </citation>
    <scope>NUCLEOTIDE SEQUENCE</scope>
    <source>
        <strain evidence="2">HI-2016</strain>
    </source>
</reference>
<feature type="region of interest" description="Disordered" evidence="1">
    <location>
        <begin position="1"/>
        <end position="34"/>
    </location>
</feature>
<proteinExistence type="predicted"/>
<gene>
    <name evidence="2" type="ORF">JZ751_018673</name>
</gene>
<name>A0A8T2MV90_9TELE</name>
<evidence type="ECO:0000256" key="1">
    <source>
        <dbReference type="SAM" id="MobiDB-lite"/>
    </source>
</evidence>